<evidence type="ECO:0000256" key="1">
    <source>
        <dbReference type="SAM" id="MobiDB-lite"/>
    </source>
</evidence>
<dbReference type="Proteomes" id="UP001142055">
    <property type="component" value="Chromosome 1"/>
</dbReference>
<feature type="transmembrane region" description="Helical" evidence="2">
    <location>
        <begin position="424"/>
        <end position="442"/>
    </location>
</feature>
<evidence type="ECO:0000313" key="4">
    <source>
        <dbReference type="Proteomes" id="UP001142055"/>
    </source>
</evidence>
<keyword evidence="2" id="KW-0472">Membrane</keyword>
<feature type="compositionally biased region" description="Low complexity" evidence="1">
    <location>
        <begin position="11"/>
        <end position="25"/>
    </location>
</feature>
<name>A0A9Q0MCY4_BLOTA</name>
<feature type="region of interest" description="Disordered" evidence="1">
    <location>
        <begin position="1"/>
        <end position="33"/>
    </location>
</feature>
<keyword evidence="4" id="KW-1185">Reference proteome</keyword>
<dbReference type="EMBL" id="JAPWDV010000001">
    <property type="protein sequence ID" value="KAJ6223606.1"/>
    <property type="molecule type" value="Genomic_DNA"/>
</dbReference>
<gene>
    <name evidence="3" type="ORF">RDWZM_002151</name>
</gene>
<proteinExistence type="predicted"/>
<reference evidence="3" key="1">
    <citation type="submission" date="2022-12" db="EMBL/GenBank/DDBJ databases">
        <title>Genome assemblies of Blomia tropicalis.</title>
        <authorList>
            <person name="Cui Y."/>
        </authorList>
    </citation>
    <scope>NUCLEOTIDE SEQUENCE</scope>
    <source>
        <tissue evidence="3">Adult mites</tissue>
    </source>
</reference>
<feature type="transmembrane region" description="Helical" evidence="2">
    <location>
        <begin position="454"/>
        <end position="478"/>
    </location>
</feature>
<organism evidence="3 4">
    <name type="scientific">Blomia tropicalis</name>
    <name type="common">Mite</name>
    <dbReference type="NCBI Taxonomy" id="40697"/>
    <lineage>
        <taxon>Eukaryota</taxon>
        <taxon>Metazoa</taxon>
        <taxon>Ecdysozoa</taxon>
        <taxon>Arthropoda</taxon>
        <taxon>Chelicerata</taxon>
        <taxon>Arachnida</taxon>
        <taxon>Acari</taxon>
        <taxon>Acariformes</taxon>
        <taxon>Sarcoptiformes</taxon>
        <taxon>Astigmata</taxon>
        <taxon>Glycyphagoidea</taxon>
        <taxon>Echimyopodidae</taxon>
        <taxon>Blomia</taxon>
    </lineage>
</organism>
<evidence type="ECO:0000313" key="3">
    <source>
        <dbReference type="EMBL" id="KAJ6223606.1"/>
    </source>
</evidence>
<protein>
    <submittedName>
        <fullName evidence="3">Uncharacterized protein</fullName>
    </submittedName>
</protein>
<keyword evidence="2" id="KW-1133">Transmembrane helix</keyword>
<feature type="region of interest" description="Disordered" evidence="1">
    <location>
        <begin position="59"/>
        <end position="89"/>
    </location>
</feature>
<evidence type="ECO:0000256" key="2">
    <source>
        <dbReference type="SAM" id="Phobius"/>
    </source>
</evidence>
<comment type="caution">
    <text evidence="3">The sequence shown here is derived from an EMBL/GenBank/DDBJ whole genome shotgun (WGS) entry which is preliminary data.</text>
</comment>
<dbReference type="AlphaFoldDB" id="A0A9Q0MCY4"/>
<feature type="compositionally biased region" description="Basic residues" evidence="1">
    <location>
        <begin position="1"/>
        <end position="10"/>
    </location>
</feature>
<accession>A0A9Q0MCY4</accession>
<feature type="transmembrane region" description="Helical" evidence="2">
    <location>
        <begin position="387"/>
        <end position="412"/>
    </location>
</feature>
<sequence length="546" mass="61701">MDKSYHHNHSHLNSSQGQQQQQQSQGHHHQYPLSFITGGTPYTSFLNYYGPFQSVPGNGPGSGVKGPAVLTRSGHSSSNTSSPMSSGYRRPLFRTYTTQQPQSYVSYKHNPFTNGTNTNYHQYLHSPYYPHQLAQSYRNLYQPDYRNRYGNNNNRLFHLSNRLHAWKSVSIAISFLALILLTCKLYDVDREINFLQFVSNEWLSTAVINREILMQPPLPSQSVVDSNTITFGSSPPQALALKHGSVTRSNNNVNLYSAHSNMSNHHQHQQQQHYALPLQKQAKVASTQPSIQSTPSTSIVINSQSNQPPQHLTHPPHMADPGVQNVLYLVDSLREDVDILIVELWSSRTTLVLSLIFVFVYIMSWCWMAYAIRETTSPHDVSLKTVLLLAIFAAVDIAASAGFVMVRVIMYVMRDYYFPRDMRTPVLSVEFNQLAAYTALRLVTLKSSTGVVDIFVSVIVGFLTSLRVYSVICAVTFYRRARKELLNLNNIEYILEKSQQRQQRESATSHHLNGLIRSGSKVAKLGNISPNNYIITPAAKAVFLFE</sequence>
<feature type="compositionally biased region" description="Low complexity" evidence="1">
    <location>
        <begin position="73"/>
        <end position="86"/>
    </location>
</feature>
<keyword evidence="2" id="KW-0812">Transmembrane</keyword>
<feature type="transmembrane region" description="Helical" evidence="2">
    <location>
        <begin position="351"/>
        <end position="372"/>
    </location>
</feature>